<sequence length="114" mass="13080">MRSIFVFLLRHTHPQPPSSPLREFGVGRRHAVHRNRRLSLRAYEPRKGHWRTLRLGSFITEAVSSTSPNGLHYHGPSLHEHSIKQVLRGGVHRAGGERDEEKGQQREAPVVEKE</sequence>
<evidence type="ECO:0000256" key="1">
    <source>
        <dbReference type="SAM" id="MobiDB-lite"/>
    </source>
</evidence>
<dbReference type="AlphaFoldDB" id="A0A8T0LD96"/>
<organism evidence="2 3">
    <name type="scientific">Phaseolus angularis</name>
    <name type="common">Azuki bean</name>
    <name type="synonym">Vigna angularis</name>
    <dbReference type="NCBI Taxonomy" id="3914"/>
    <lineage>
        <taxon>Eukaryota</taxon>
        <taxon>Viridiplantae</taxon>
        <taxon>Streptophyta</taxon>
        <taxon>Embryophyta</taxon>
        <taxon>Tracheophyta</taxon>
        <taxon>Spermatophyta</taxon>
        <taxon>Magnoliopsida</taxon>
        <taxon>eudicotyledons</taxon>
        <taxon>Gunneridae</taxon>
        <taxon>Pentapetalae</taxon>
        <taxon>rosids</taxon>
        <taxon>fabids</taxon>
        <taxon>Fabales</taxon>
        <taxon>Fabaceae</taxon>
        <taxon>Papilionoideae</taxon>
        <taxon>50 kb inversion clade</taxon>
        <taxon>NPAAA clade</taxon>
        <taxon>indigoferoid/millettioid clade</taxon>
        <taxon>Phaseoleae</taxon>
        <taxon>Vigna</taxon>
    </lineage>
</organism>
<evidence type="ECO:0000313" key="3">
    <source>
        <dbReference type="Proteomes" id="UP000743370"/>
    </source>
</evidence>
<name>A0A8T0LD96_PHAAN</name>
<gene>
    <name evidence="2" type="ORF">HKW66_Vig0002070</name>
</gene>
<dbReference type="EMBL" id="JABFOF010000001">
    <property type="protein sequence ID" value="KAG2409542.1"/>
    <property type="molecule type" value="Genomic_DNA"/>
</dbReference>
<evidence type="ECO:0000313" key="2">
    <source>
        <dbReference type="EMBL" id="KAG2409542.1"/>
    </source>
</evidence>
<feature type="region of interest" description="Disordered" evidence="1">
    <location>
        <begin position="87"/>
        <end position="114"/>
    </location>
</feature>
<proteinExistence type="predicted"/>
<comment type="caution">
    <text evidence="2">The sequence shown here is derived from an EMBL/GenBank/DDBJ whole genome shotgun (WGS) entry which is preliminary data.</text>
</comment>
<protein>
    <submittedName>
        <fullName evidence="2">Uncharacterized protein</fullName>
    </submittedName>
</protein>
<reference evidence="2 3" key="1">
    <citation type="submission" date="2020-05" db="EMBL/GenBank/DDBJ databases">
        <title>Vigna angularis (adzuki bean) Var. LongXiaoDou No. 4 denovo assembly.</title>
        <authorList>
            <person name="Xiang H."/>
        </authorList>
    </citation>
    <scope>NUCLEOTIDE SEQUENCE [LARGE SCALE GENOMIC DNA]</scope>
    <source>
        <tissue evidence="2">Leaf</tissue>
    </source>
</reference>
<feature type="compositionally biased region" description="Basic and acidic residues" evidence="1">
    <location>
        <begin position="94"/>
        <end position="114"/>
    </location>
</feature>
<dbReference type="Proteomes" id="UP000743370">
    <property type="component" value="Unassembled WGS sequence"/>
</dbReference>
<accession>A0A8T0LD96</accession>